<keyword evidence="4" id="KW-0456">Lyase</keyword>
<sequence>MCKKIKWKENTMIQKENKASVEFLGEEEIKKARHFHESFPQYTKTPLVNLDNLAKHIGVGGIYVKDESYRFGLNAFKVLGGSFSMGKYLAKKIGKDISELSYEKLTSQEIKKELGDITFVTATDGNHGRGVAWTAAQLKQKSIVYMPKGSSLTRLENIRKEGAEASITDMNYDDAVRLAASGAEKNGWVVVQDTAWEGYEEIPTWIMQGYGTMASEALEQLKELNVDRPTHIFVQAGVGSLAGAVQGYFASVFKDECPITVVVEADEAACLYESAVAGDGKARAVTGDMPTIMAGLACGEANTIGWEVLKSYSSTFVSCPNWVAANGMRILGNPVKEDRRVISGESGAVTTGLISAIMTGDDMKELREQLKLDENSRILLFSTEGDTDPDKYRQIVWDGEYSK</sequence>
<dbReference type="EC" id="4.3.1.15" evidence="4"/>
<dbReference type="InterPro" id="IPR010081">
    <property type="entry name" value="DiNH2opropionate_NH3_lyase"/>
</dbReference>
<dbReference type="GO" id="GO:1901605">
    <property type="term" value="P:alpha-amino acid metabolic process"/>
    <property type="evidence" value="ECO:0007669"/>
    <property type="project" value="UniProtKB-ARBA"/>
</dbReference>
<reference evidence="4 5" key="1">
    <citation type="journal article" date="2015" name="Infect. Genet. Evol.">
        <title>Genomic sequences of six botulinum neurotoxin-producing strains representing three clostridial species illustrate the mobility and diversity of botulinum neurotoxin genes.</title>
        <authorList>
            <person name="Smith T.J."/>
            <person name="Hill K.K."/>
            <person name="Xie G."/>
            <person name="Foley B.T."/>
            <person name="Williamson C.H."/>
            <person name="Foster J.T."/>
            <person name="Johnson S.L."/>
            <person name="Chertkov O."/>
            <person name="Teshima H."/>
            <person name="Gibbons H.S."/>
            <person name="Johnsky L.A."/>
            <person name="Karavis M.A."/>
            <person name="Smith L.A."/>
        </authorList>
    </citation>
    <scope>NUCLEOTIDE SEQUENCE [LARGE SCALE GENOMIC DNA]</scope>
    <source>
        <strain evidence="4 5">CDC 2741</strain>
    </source>
</reference>
<dbReference type="Proteomes" id="UP000031366">
    <property type="component" value="Unassembled WGS sequence"/>
</dbReference>
<evidence type="ECO:0000313" key="4">
    <source>
        <dbReference type="EMBL" id="KIE44389.1"/>
    </source>
</evidence>
<dbReference type="NCBIfam" id="NF006058">
    <property type="entry name" value="PRK08206.1"/>
    <property type="match status" value="1"/>
</dbReference>
<evidence type="ECO:0000256" key="2">
    <source>
        <dbReference type="ARBA" id="ARBA00022898"/>
    </source>
</evidence>
<keyword evidence="2" id="KW-0663">Pyridoxal phosphate</keyword>
<gene>
    <name evidence="4" type="primary">dpaL</name>
    <name evidence="4" type="ORF">U732_697</name>
</gene>
<evidence type="ECO:0000256" key="1">
    <source>
        <dbReference type="ARBA" id="ARBA00001933"/>
    </source>
</evidence>
<dbReference type="Pfam" id="PF00291">
    <property type="entry name" value="PALP"/>
    <property type="match status" value="1"/>
</dbReference>
<dbReference type="NCBIfam" id="TIGR01747">
    <property type="entry name" value="diampropi_NH3ly"/>
    <property type="match status" value="1"/>
</dbReference>
<dbReference type="InterPro" id="IPR019871">
    <property type="entry name" value="DiNH2propionate_NH3-lyase_sub"/>
</dbReference>
<dbReference type="SUPFAM" id="SSF53686">
    <property type="entry name" value="Tryptophan synthase beta subunit-like PLP-dependent enzymes"/>
    <property type="match status" value="1"/>
</dbReference>
<comment type="cofactor">
    <cofactor evidence="1">
        <name>pyridoxal 5'-phosphate</name>
        <dbReference type="ChEBI" id="CHEBI:597326"/>
    </cofactor>
</comment>
<comment type="caution">
    <text evidence="4">The sequence shown here is derived from an EMBL/GenBank/DDBJ whole genome shotgun (WGS) entry which is preliminary data.</text>
</comment>
<dbReference type="PANTHER" id="PTHR42937:SF1">
    <property type="entry name" value="DIAMINOPROPIONATE AMMONIA-LYASE"/>
    <property type="match status" value="1"/>
</dbReference>
<evidence type="ECO:0000259" key="3">
    <source>
        <dbReference type="Pfam" id="PF00291"/>
    </source>
</evidence>
<dbReference type="AlphaFoldDB" id="A0A0C1TUE9"/>
<accession>A0A0C1TUE9</accession>
<dbReference type="InterPro" id="IPR036052">
    <property type="entry name" value="TrpB-like_PALP_sf"/>
</dbReference>
<dbReference type="NCBIfam" id="TIGR03528">
    <property type="entry name" value="2_3_DAP_am_ly"/>
    <property type="match status" value="1"/>
</dbReference>
<dbReference type="PANTHER" id="PTHR42937">
    <property type="match status" value="1"/>
</dbReference>
<dbReference type="GO" id="GO:0030170">
    <property type="term" value="F:pyridoxal phosphate binding"/>
    <property type="evidence" value="ECO:0007669"/>
    <property type="project" value="InterPro"/>
</dbReference>
<protein>
    <submittedName>
        <fullName evidence="4">Diaminopropionate ammonia-lyase</fullName>
        <ecNumber evidence="4">4.3.1.15</ecNumber>
    </submittedName>
</protein>
<dbReference type="GO" id="GO:0008838">
    <property type="term" value="F:diaminopropionate ammonia-lyase activity"/>
    <property type="evidence" value="ECO:0007669"/>
    <property type="project" value="UniProtKB-EC"/>
</dbReference>
<dbReference type="EMBL" id="AYSO01000020">
    <property type="protein sequence ID" value="KIE44389.1"/>
    <property type="molecule type" value="Genomic_DNA"/>
</dbReference>
<dbReference type="InterPro" id="IPR001926">
    <property type="entry name" value="TrpB-like_PALP"/>
</dbReference>
<name>A0A0C1TUE9_9CLOT</name>
<dbReference type="OrthoDB" id="34584at2"/>
<dbReference type="CDD" id="cd00640">
    <property type="entry name" value="Trp-synth-beta_II"/>
    <property type="match status" value="1"/>
</dbReference>
<dbReference type="Gene3D" id="3.40.50.1100">
    <property type="match status" value="2"/>
</dbReference>
<proteinExistence type="predicted"/>
<evidence type="ECO:0000313" key="5">
    <source>
        <dbReference type="Proteomes" id="UP000031366"/>
    </source>
</evidence>
<dbReference type="RefSeq" id="WP_039636722.1">
    <property type="nucleotide sequence ID" value="NZ_AYSO01000020.1"/>
</dbReference>
<feature type="domain" description="Tryptophan synthase beta chain-like PALP" evidence="3">
    <location>
        <begin position="41"/>
        <end position="378"/>
    </location>
</feature>
<dbReference type="STRING" id="29341.RSJ17_06285"/>
<keyword evidence="5" id="KW-1185">Reference proteome</keyword>
<organism evidence="4 5">
    <name type="scientific">Clostridium argentinense CDC 2741</name>
    <dbReference type="NCBI Taxonomy" id="1418104"/>
    <lineage>
        <taxon>Bacteria</taxon>
        <taxon>Bacillati</taxon>
        <taxon>Bacillota</taxon>
        <taxon>Clostridia</taxon>
        <taxon>Eubacteriales</taxon>
        <taxon>Clostridiaceae</taxon>
        <taxon>Clostridium</taxon>
    </lineage>
</organism>